<organism evidence="1 2">
    <name type="scientific">Coemansia interrupta</name>
    <dbReference type="NCBI Taxonomy" id="1126814"/>
    <lineage>
        <taxon>Eukaryota</taxon>
        <taxon>Fungi</taxon>
        <taxon>Fungi incertae sedis</taxon>
        <taxon>Zoopagomycota</taxon>
        <taxon>Kickxellomycotina</taxon>
        <taxon>Kickxellomycetes</taxon>
        <taxon>Kickxellales</taxon>
        <taxon>Kickxellaceae</taxon>
        <taxon>Coemansia</taxon>
    </lineage>
</organism>
<dbReference type="EMBL" id="JANBUM010000254">
    <property type="protein sequence ID" value="KAJ2780348.1"/>
    <property type="molecule type" value="Genomic_DNA"/>
</dbReference>
<accession>A0A9W8H8J7</accession>
<dbReference type="InterPro" id="IPR032675">
    <property type="entry name" value="LRR_dom_sf"/>
</dbReference>
<protein>
    <submittedName>
        <fullName evidence="1">Uncharacterized protein</fullName>
    </submittedName>
</protein>
<keyword evidence="2" id="KW-1185">Reference proteome</keyword>
<sequence length="479" mass="53038">MTQRQLNIDIKESISYAARKYSISRSISGEENPPEEQFAQLAFTLTHVDRAWRHVGLKHAWHTVYLTTPALDPLISSILHDHGALHTRRLVVKVYFKSILSHFRRYKQTHEESECQPFGNLGAWRALRELEIEYMHKCAFPGLAAYLEPRIKGLRRLVVRGRVPVDMRRAVVFLQAEGLTHVAVEGEPTADDSLSTVSSPNDALLAGQLGASITSLHLTTLVDIRIVRAILGSTSDARIRLRNLALHGFGPLQLATIELSRAFRDIHVSKPWVWLSLRTLVLNVSLPPDVPPIVSLDSAEFPCLTQLHICPAHSRRSQDGVACKKVAYAQTFAKPWRALEHVRLGYAGGSDIRDVGRAVGRLASLRVDMLGGPVSGSVFCQILPDMPLLQSLVLGSRSDAGVVVAKRSARNIRTTANGDGYTDLTQSSGNRLALRKLHVDTVLSDAQVTWLAARCPRLREISYVASSDKDTDNLKFSVV</sequence>
<dbReference type="AlphaFoldDB" id="A0A9W8H8J7"/>
<dbReference type="Proteomes" id="UP001140172">
    <property type="component" value="Unassembled WGS sequence"/>
</dbReference>
<comment type="caution">
    <text evidence="1">The sequence shown here is derived from an EMBL/GenBank/DDBJ whole genome shotgun (WGS) entry which is preliminary data.</text>
</comment>
<name>A0A9W8H8J7_9FUNG</name>
<gene>
    <name evidence="1" type="ORF">GGI15_003570</name>
</gene>
<evidence type="ECO:0000313" key="2">
    <source>
        <dbReference type="Proteomes" id="UP001140172"/>
    </source>
</evidence>
<proteinExistence type="predicted"/>
<dbReference type="Gene3D" id="3.80.10.10">
    <property type="entry name" value="Ribonuclease Inhibitor"/>
    <property type="match status" value="1"/>
</dbReference>
<reference evidence="1" key="1">
    <citation type="submission" date="2022-07" db="EMBL/GenBank/DDBJ databases">
        <title>Phylogenomic reconstructions and comparative analyses of Kickxellomycotina fungi.</title>
        <authorList>
            <person name="Reynolds N.K."/>
            <person name="Stajich J.E."/>
            <person name="Barry K."/>
            <person name="Grigoriev I.V."/>
            <person name="Crous P."/>
            <person name="Smith M.E."/>
        </authorList>
    </citation>
    <scope>NUCLEOTIDE SEQUENCE</scope>
    <source>
        <strain evidence="1">BCRC 34489</strain>
    </source>
</reference>
<dbReference type="OrthoDB" id="5579076at2759"/>
<evidence type="ECO:0000313" key="1">
    <source>
        <dbReference type="EMBL" id="KAJ2780348.1"/>
    </source>
</evidence>